<reference evidence="2 3" key="1">
    <citation type="submission" date="2024-11" db="EMBL/GenBank/DDBJ databases">
        <title>Adaptive evolution of stress response genes in parasites aligns with host niche diversity.</title>
        <authorList>
            <person name="Hahn C."/>
            <person name="Resl P."/>
        </authorList>
    </citation>
    <scope>NUCLEOTIDE SEQUENCE [LARGE SCALE GENOMIC DNA]</scope>
    <source>
        <strain evidence="2">EGGRZ-B1_66</strain>
        <tissue evidence="2">Body</tissue>
    </source>
</reference>
<evidence type="ECO:0000313" key="3">
    <source>
        <dbReference type="Proteomes" id="UP001626550"/>
    </source>
</evidence>
<organism evidence="2 3">
    <name type="scientific">Cichlidogyrus casuarinus</name>
    <dbReference type="NCBI Taxonomy" id="1844966"/>
    <lineage>
        <taxon>Eukaryota</taxon>
        <taxon>Metazoa</taxon>
        <taxon>Spiralia</taxon>
        <taxon>Lophotrochozoa</taxon>
        <taxon>Platyhelminthes</taxon>
        <taxon>Monogenea</taxon>
        <taxon>Monopisthocotylea</taxon>
        <taxon>Dactylogyridea</taxon>
        <taxon>Ancyrocephalidae</taxon>
        <taxon>Cichlidogyrus</taxon>
    </lineage>
</organism>
<comment type="caution">
    <text evidence="2">The sequence shown here is derived from an EMBL/GenBank/DDBJ whole genome shotgun (WGS) entry which is preliminary data.</text>
</comment>
<protein>
    <submittedName>
        <fullName evidence="2">Uncharacterized protein</fullName>
    </submittedName>
</protein>
<feature type="compositionally biased region" description="Basic and acidic residues" evidence="1">
    <location>
        <begin position="1"/>
        <end position="21"/>
    </location>
</feature>
<accession>A0ABD2PYA6</accession>
<sequence length="62" mass="7212">MATSPREKEPSKKKEKSKREQLNQSSGSEYETDNQKLPGYAHSVQYYVMQGTKTPEKEKKYV</sequence>
<dbReference type="Proteomes" id="UP001626550">
    <property type="component" value="Unassembled WGS sequence"/>
</dbReference>
<evidence type="ECO:0000313" key="2">
    <source>
        <dbReference type="EMBL" id="KAL3311917.1"/>
    </source>
</evidence>
<dbReference type="AlphaFoldDB" id="A0ABD2PYA6"/>
<dbReference type="EMBL" id="JBJKFK010001955">
    <property type="protein sequence ID" value="KAL3311917.1"/>
    <property type="molecule type" value="Genomic_DNA"/>
</dbReference>
<gene>
    <name evidence="2" type="ORF">Ciccas_009498</name>
</gene>
<evidence type="ECO:0000256" key="1">
    <source>
        <dbReference type="SAM" id="MobiDB-lite"/>
    </source>
</evidence>
<name>A0ABD2PYA6_9PLAT</name>
<keyword evidence="3" id="KW-1185">Reference proteome</keyword>
<feature type="region of interest" description="Disordered" evidence="1">
    <location>
        <begin position="1"/>
        <end position="40"/>
    </location>
</feature>
<proteinExistence type="predicted"/>